<dbReference type="Pfam" id="PF20551">
    <property type="entry name" value="DUF6765"/>
    <property type="match status" value="1"/>
</dbReference>
<gene>
    <name evidence="1" type="ORF">EDF85_2294</name>
</gene>
<comment type="caution">
    <text evidence="1">The sequence shown here is derived from an EMBL/GenBank/DDBJ whole genome shotgun (WGS) entry which is preliminary data.</text>
</comment>
<evidence type="ECO:0000313" key="2">
    <source>
        <dbReference type="Proteomes" id="UP000269115"/>
    </source>
</evidence>
<organism evidence="1 2">
    <name type="scientific">Pseudomonas putida</name>
    <name type="common">Arthrobacter siderocapsulatus</name>
    <dbReference type="NCBI Taxonomy" id="303"/>
    <lineage>
        <taxon>Bacteria</taxon>
        <taxon>Pseudomonadati</taxon>
        <taxon>Pseudomonadota</taxon>
        <taxon>Gammaproteobacteria</taxon>
        <taxon>Pseudomonadales</taxon>
        <taxon>Pseudomonadaceae</taxon>
        <taxon>Pseudomonas</taxon>
    </lineage>
</organism>
<dbReference type="Proteomes" id="UP000269115">
    <property type="component" value="Unassembled WGS sequence"/>
</dbReference>
<evidence type="ECO:0000313" key="1">
    <source>
        <dbReference type="EMBL" id="ROQ51823.1"/>
    </source>
</evidence>
<dbReference type="AlphaFoldDB" id="A0A9X8EIJ7"/>
<name>A0A9X8EIJ7_PSEPU</name>
<dbReference type="RefSeq" id="WP_123752876.1">
    <property type="nucleotide sequence ID" value="NZ_RJUR01000012.1"/>
</dbReference>
<proteinExistence type="predicted"/>
<accession>A0A9X8EIJ7</accession>
<dbReference type="EMBL" id="RJUR01000012">
    <property type="protein sequence ID" value="ROQ51823.1"/>
    <property type="molecule type" value="Genomic_DNA"/>
</dbReference>
<sequence length="481" mass="54857">MDQDFHFYGTYHSALCGGFNKDDATLIAKAANFIDFFSESTYASYWSLVSDPQKSAKYNVVAKMDNPRYTYQGGLLGTMGEPEDGLWCSYHFIPGNYNDPAGTPSREETHGAEVANYLPKFIKRDTFGGEQILRKYNASKVKDLQYGKMLNRPQSALSRRLVQDAVLCATDDDRLEKIISLAIGGAEVLKDNRADVLRRFRLILLGVRAHVIADTWAHQDHCGLDNVMNTYWDADYDPDSWEWSKMGYGPQAIYYMDGSSKNWNRKVLKSSDTKGVPFANPNFEAAPSGTSYLGHGWLGHFPDYSFAKFRYKPCWSNPKQMVERDNPKEYESAWLELTSLFCQVKTGRKLQLDDRIKDEMSKARQAIEAPCDLTKGTSGRKSSELAWKRILTEKPSSEINVDLEPDTHAVLDGMVQISTEIHRFGTNYVNIQSDLYLFQIAADYHFQFVKHYVQANDIYHFTSSWSRQRSTLSDAIVNLFE</sequence>
<reference evidence="1 2" key="1">
    <citation type="submission" date="2018-11" db="EMBL/GenBank/DDBJ databases">
        <title>Genomic analyses of the natural microbiome of Caenorhabditis elegans.</title>
        <authorList>
            <person name="Samuel B."/>
        </authorList>
    </citation>
    <scope>NUCLEOTIDE SEQUENCE [LARGE SCALE GENOMIC DNA]</scope>
    <source>
        <strain evidence="1 2">BIGb0473</strain>
    </source>
</reference>
<dbReference type="InterPro" id="IPR046653">
    <property type="entry name" value="DUF6765"/>
</dbReference>
<protein>
    <submittedName>
        <fullName evidence="1">Uncharacterized protein</fullName>
    </submittedName>
</protein>